<dbReference type="EMBL" id="BRXX01000082">
    <property type="protein sequence ID" value="GMH88466.1"/>
    <property type="molecule type" value="Genomic_DNA"/>
</dbReference>
<accession>A0A9W7BCH5</accession>
<dbReference type="PANTHER" id="PTHR21286:SF0">
    <property type="entry name" value="NUCLEAR PORE COMPLEX PROTEIN NUP160"/>
    <property type="match status" value="1"/>
</dbReference>
<proteinExistence type="predicted"/>
<evidence type="ECO:0000313" key="1">
    <source>
        <dbReference type="EMBL" id="GMH88466.1"/>
    </source>
</evidence>
<sequence length="1061" mass="118627">MLLQKMNSLQQSLLQHRVLSYHFPPALLVQGFYKDNTLYAITKNLLHLTLNTSTQNLQFHCLHGSSSIPPPYNTPTFTPISTYTPTGTLYFSHPPTSLHSFTPSSSSITTHIPQPSLTSSLLSYVLPPPQPTLKIIDLTSTATKLYALTSDGVLNTFSSSVFQKVENFKLPEIQEWNMRPLTFITSGLLQGLKTSEECYVGVRGYGEVRLFEVTGKLGEGVRVEGVGWGVDESGRVVVVDEEGDVRWLKGSNPSNVSSLKLSVTNLKSYNICTTIRPTIDVTNVMREIVGSRDGSRERCWEEIKRRVDEGGNGMLKSPTSNIYRAMASRTGGRSEDLAVKEVVDGFDEKYKILVLGETIGRKGCITTIMEHEQVQNQYVDRVLAEVEGEVWGDIFFKVEELGRGVSSSELSDDLQAFIETYGNDFSSYFTSVDASLPQPISTYHTWCLKYSALKSYLKGYILLHASLSLGLTVESDLLETTRTTVVELLGGCYILSQTGKQLENKAAKCLSEDMKCRELDEVRVEAGKVHKWGRWCDFLKVDDGISFKKFWKGWEGLMTVDSVDVSKLAEMTVEVCKVKSYVARDDGTPRNIVEEICKIEASQLVTSKVGWETLPKAHEMVEVLIELECNLSLLNAFSNSSARYPSSETVERCDRIIAICDAANLNKTQTVAQVHSLKFAELLKEKNWERAHAVCMDKRNVEFERRKGMMRRLAVNMVEEGKLEALCSSIPLVVMMGKGADETCDTLTLMVSALTGHGYGDEAATLAGSKGEWRVAAVCAKSDEGKVACLSMVKEGEKQWIVKEGEEDRIDRFRTMKDIVKESMGEEKWPEWKEGGKWREAEDYGRIVHGDDVVRFGEFLNEVAREVVKKAVDLEPGMKEEWQFLERLVKTYGDKTNNLALNVAGEILKLEDGRGDLPLWLTGLLTKSSSNSLFATVTESDVASCDENAPGLLRLYISHGLYADALKLVIECLGDKEARINEALAMDMRKLQAHVPYNVIDTLFELVDETLMGGLGFGLMSENDQEDLRRYRDLAENSLRGHFEVLKVVAENENANRAKHR</sequence>
<dbReference type="GO" id="GO:0005643">
    <property type="term" value="C:nuclear pore"/>
    <property type="evidence" value="ECO:0007669"/>
    <property type="project" value="TreeGrafter"/>
</dbReference>
<organism evidence="1 2">
    <name type="scientific">Triparma verrucosa</name>
    <dbReference type="NCBI Taxonomy" id="1606542"/>
    <lineage>
        <taxon>Eukaryota</taxon>
        <taxon>Sar</taxon>
        <taxon>Stramenopiles</taxon>
        <taxon>Ochrophyta</taxon>
        <taxon>Bolidophyceae</taxon>
        <taxon>Parmales</taxon>
        <taxon>Triparmaceae</taxon>
        <taxon>Triparma</taxon>
    </lineage>
</organism>
<dbReference type="InterPro" id="IPR021717">
    <property type="entry name" value="Nucleoporin_Nup160"/>
</dbReference>
<evidence type="ECO:0000313" key="2">
    <source>
        <dbReference type="Proteomes" id="UP001165160"/>
    </source>
</evidence>
<dbReference type="GO" id="GO:0017056">
    <property type="term" value="F:structural constituent of nuclear pore"/>
    <property type="evidence" value="ECO:0007669"/>
    <property type="project" value="TreeGrafter"/>
</dbReference>
<dbReference type="AlphaFoldDB" id="A0A9W7BCH5"/>
<keyword evidence="2" id="KW-1185">Reference proteome</keyword>
<reference evidence="2" key="1">
    <citation type="journal article" date="2023" name="Commun. Biol.">
        <title>Genome analysis of Parmales, the sister group of diatoms, reveals the evolutionary specialization of diatoms from phago-mixotrophs to photoautotrophs.</title>
        <authorList>
            <person name="Ban H."/>
            <person name="Sato S."/>
            <person name="Yoshikawa S."/>
            <person name="Yamada K."/>
            <person name="Nakamura Y."/>
            <person name="Ichinomiya M."/>
            <person name="Sato N."/>
            <person name="Blanc-Mathieu R."/>
            <person name="Endo H."/>
            <person name="Kuwata A."/>
            <person name="Ogata H."/>
        </authorList>
    </citation>
    <scope>NUCLEOTIDE SEQUENCE [LARGE SCALE GENOMIC DNA]</scope>
    <source>
        <strain evidence="2">NIES 3699</strain>
    </source>
</reference>
<dbReference type="Proteomes" id="UP001165160">
    <property type="component" value="Unassembled WGS sequence"/>
</dbReference>
<name>A0A9W7BCH5_9STRA</name>
<dbReference type="PANTHER" id="PTHR21286">
    <property type="entry name" value="NUCLEAR PORE COMPLEX PROTEIN NUP160"/>
    <property type="match status" value="1"/>
</dbReference>
<protein>
    <submittedName>
        <fullName evidence="1">Uncharacterized protein</fullName>
    </submittedName>
</protein>
<comment type="caution">
    <text evidence="1">The sequence shown here is derived from an EMBL/GenBank/DDBJ whole genome shotgun (WGS) entry which is preliminary data.</text>
</comment>
<gene>
    <name evidence="1" type="ORF">TrVE_jg6960</name>
</gene>